<dbReference type="PROSITE" id="PS51186">
    <property type="entry name" value="GNAT"/>
    <property type="match status" value="1"/>
</dbReference>
<dbReference type="SUPFAM" id="SSF55729">
    <property type="entry name" value="Acyl-CoA N-acyltransferases (Nat)"/>
    <property type="match status" value="1"/>
</dbReference>
<protein>
    <submittedName>
        <fullName evidence="2">GNAT family N-acetyltransferase</fullName>
    </submittedName>
</protein>
<organism evidence="2 3">
    <name type="scientific">Laspinema olomoucense D3b</name>
    <dbReference type="NCBI Taxonomy" id="2953688"/>
    <lineage>
        <taxon>Bacteria</taxon>
        <taxon>Bacillati</taxon>
        <taxon>Cyanobacteriota</taxon>
        <taxon>Cyanophyceae</taxon>
        <taxon>Oscillatoriophycideae</taxon>
        <taxon>Oscillatoriales</taxon>
        <taxon>Laspinemataceae</taxon>
        <taxon>Laspinema</taxon>
        <taxon>Laspinema olomoucense</taxon>
    </lineage>
</organism>
<accession>A0ABT2N7Y3</accession>
<keyword evidence="3" id="KW-1185">Reference proteome</keyword>
<feature type="domain" description="N-acetyltransferase" evidence="1">
    <location>
        <begin position="4"/>
        <end position="159"/>
    </location>
</feature>
<dbReference type="Proteomes" id="UP001525961">
    <property type="component" value="Unassembled WGS sequence"/>
</dbReference>
<reference evidence="2 3" key="1">
    <citation type="journal article" date="2022" name="Front. Microbiol.">
        <title>High genomic differentiation and limited gene flow indicate recent cryptic speciation within the genus Laspinema (cyanobacteria).</title>
        <authorList>
            <person name="Stanojkovic A."/>
            <person name="Skoupy S."/>
            <person name="Skaloud P."/>
            <person name="Dvorak P."/>
        </authorList>
    </citation>
    <scope>NUCLEOTIDE SEQUENCE [LARGE SCALE GENOMIC DNA]</scope>
    <source>
        <strain evidence="2 3">D3b</strain>
    </source>
</reference>
<dbReference type="RefSeq" id="WP_261196576.1">
    <property type="nucleotide sequence ID" value="NZ_JAMXFA010000007.1"/>
</dbReference>
<proteinExistence type="predicted"/>
<gene>
    <name evidence="2" type="ORF">NG792_06710</name>
</gene>
<evidence type="ECO:0000313" key="2">
    <source>
        <dbReference type="EMBL" id="MCT7977391.1"/>
    </source>
</evidence>
<dbReference type="InterPro" id="IPR000182">
    <property type="entry name" value="GNAT_dom"/>
</dbReference>
<evidence type="ECO:0000259" key="1">
    <source>
        <dbReference type="PROSITE" id="PS51186"/>
    </source>
</evidence>
<evidence type="ECO:0000313" key="3">
    <source>
        <dbReference type="Proteomes" id="UP001525961"/>
    </source>
</evidence>
<sequence length="159" mass="18691">MNYIGFRLLHSSDAQDLSNLLLNSLSEYVKYFHPFDFELLSIQKRLDIAINDKFFGIEVKDNSLAHSKLIGFYMLRGMDEGYTEPMYGVFIDQQWQGKGIAKLSLYHAECFCKINLYQRILLKVHHNNDRAQKLYKSIGFQFLREDPKINNVVLYKDIP</sequence>
<dbReference type="InterPro" id="IPR016181">
    <property type="entry name" value="Acyl_CoA_acyltransferase"/>
</dbReference>
<name>A0ABT2N7Y3_9CYAN</name>
<comment type="caution">
    <text evidence="2">The sequence shown here is derived from an EMBL/GenBank/DDBJ whole genome shotgun (WGS) entry which is preliminary data.</text>
</comment>
<dbReference type="Gene3D" id="3.40.630.30">
    <property type="match status" value="1"/>
</dbReference>
<dbReference type="Pfam" id="PF00583">
    <property type="entry name" value="Acetyltransf_1"/>
    <property type="match status" value="1"/>
</dbReference>
<dbReference type="EMBL" id="JAMXFA010000007">
    <property type="protein sequence ID" value="MCT7977391.1"/>
    <property type="molecule type" value="Genomic_DNA"/>
</dbReference>
<dbReference type="CDD" id="cd04301">
    <property type="entry name" value="NAT_SF"/>
    <property type="match status" value="1"/>
</dbReference>